<evidence type="ECO:0000256" key="12">
    <source>
        <dbReference type="ARBA" id="ARBA00023004"/>
    </source>
</evidence>
<dbReference type="InterPro" id="IPR003349">
    <property type="entry name" value="JmjN"/>
</dbReference>
<dbReference type="PANTHER" id="PTHR10694:SF33">
    <property type="entry name" value="LYSINE-SPECIFIC DEMETHYLASE 5"/>
    <property type="match status" value="1"/>
</dbReference>
<dbReference type="EC" id="1.14.11.67" evidence="4"/>
<evidence type="ECO:0000256" key="1">
    <source>
        <dbReference type="ARBA" id="ARBA00001954"/>
    </source>
</evidence>
<dbReference type="GO" id="GO:0006355">
    <property type="term" value="P:regulation of DNA-templated transcription"/>
    <property type="evidence" value="ECO:0007669"/>
    <property type="project" value="TreeGrafter"/>
</dbReference>
<feature type="coiled-coil region" evidence="16">
    <location>
        <begin position="856"/>
        <end position="890"/>
    </location>
</feature>
<keyword evidence="11" id="KW-0560">Oxidoreductase</keyword>
<feature type="region of interest" description="Disordered" evidence="17">
    <location>
        <begin position="200"/>
        <end position="298"/>
    </location>
</feature>
<dbReference type="SMART" id="SM00249">
    <property type="entry name" value="PHD"/>
    <property type="match status" value="2"/>
</dbReference>
<evidence type="ECO:0000256" key="9">
    <source>
        <dbReference type="ARBA" id="ARBA00022853"/>
    </source>
</evidence>
<keyword evidence="7 15" id="KW-0863">Zinc-finger</keyword>
<evidence type="ECO:0000313" key="22">
    <source>
        <dbReference type="EMBL" id="EFO93880.1"/>
    </source>
</evidence>
<evidence type="ECO:0000256" key="8">
    <source>
        <dbReference type="ARBA" id="ARBA00022833"/>
    </source>
</evidence>
<dbReference type="Pfam" id="PF08429">
    <property type="entry name" value="PLU-1"/>
    <property type="match status" value="1"/>
</dbReference>
<dbReference type="STRING" id="31234.E3M7K0"/>
<comment type="catalytic activity">
    <reaction evidence="14">
        <text>N(6),N(6),N(6)-trimethyl-L-lysyl(4)-[histone H3] + 3 2-oxoglutarate + 3 O2 = L-lysyl(4)-[histone H3] + 3 formaldehyde + 3 succinate + 3 CO2</text>
        <dbReference type="Rhea" id="RHEA:60208"/>
        <dbReference type="Rhea" id="RHEA-COMP:15537"/>
        <dbReference type="Rhea" id="RHEA-COMP:15547"/>
        <dbReference type="ChEBI" id="CHEBI:15379"/>
        <dbReference type="ChEBI" id="CHEBI:16526"/>
        <dbReference type="ChEBI" id="CHEBI:16810"/>
        <dbReference type="ChEBI" id="CHEBI:16842"/>
        <dbReference type="ChEBI" id="CHEBI:29969"/>
        <dbReference type="ChEBI" id="CHEBI:30031"/>
        <dbReference type="ChEBI" id="CHEBI:61961"/>
        <dbReference type="EC" id="1.14.11.67"/>
    </reaction>
</comment>
<dbReference type="Pfam" id="PF02375">
    <property type="entry name" value="JmjN"/>
    <property type="match status" value="1"/>
</dbReference>
<dbReference type="SMART" id="SM00501">
    <property type="entry name" value="BRIGHT"/>
    <property type="match status" value="1"/>
</dbReference>
<sequence length="1451" mass="167511">MRARRPEEIISSCAPSTSTSPRKKSGGNGASKSKNHSNGIRMEMYDHFYKKFIRPPMAPVYYPTAAEFADPIEYVAKIRPDAEKYGVVKIVPPKEFKPPFAINKETFTFKPRTQKLNEVEAIVKENTHSLIPLDRDGEVVDLYRLHRIVQNFGGCEEVNDEEKWRDVAREYLPKEQMARGVPSAFINLIRSHYNNHIEPFNRNLRDKEKKMDDESDEEEERKHMYQHNHGTMRSEPEIPDEKETKDEEEECPMSMQSGRRKSKNKKSAVTKRNSGGTSSLKNNRGKRIVKTEDDEEEEDDPVDEIICVTCKKGEEEQYLILCDIEGCPNGLHTYCCDPALDEVPTGEWRCPKCIESEDAKIGCDWGFSETDTEYNLNSFTEFANKWKCDYFNVNDVSEVSCETVEREFWKNVISHENPVSVKYGADLITSKVGSGFPRKEDKHTGPDSQLKEEYASHAWNLNNMPVLRESVLSYFNTGISGMMVPWVYVGMCFSTFCWHTEDHWTYSVNYNHFGERKIWYGVAGDDAEKFEDALKKLAPGLTGRQKDLFHHMTTAANPSLLRSMGVPIYAVHQNAGEFVITFPRAYHAGYNEGLNFAEAVNFAPIDWLSKGRECVESYSSVGRFLVFSHDELLFKMVAAMDKLGLSTILAACDELRKVIEKQNKLRNLITRLGVAPRQMEQVTFENIPDEKRSCKFCKTTIFMSALVCNKHNKRTCVEHHDHLCKACTPKDYKYQFRYEMDYLNHLLSELEKRTVNYTGWKEESEEMLEKTGKPELESIEECIDVAKQNKYPQTDQVHKLTTISHTVKTAIEKTSQLLHKKVRTRTKTRCQRADTRMDIVDVKLLIEQMVSMDCNLSSYTGQLEQLLQRIDAWRKKAEEVMDREQEYTKEDLERVVEEGEEFDIKLTEIEELRKLVEMKEWSERARKVTSWTPTSNMENEFDFECKKRLIRENILSLIQEGGRNPSRQVNDLLLKLQQMLSQASAREEEAQEFFKNPSLSLLQTVWNSLRNSDWLSEQYLNSVRFEVAQVAKIKSMIDFAVPSLSGFEVKDQLQRLPESEIILSQAIDINKNCEISKTLRHSREHSPLCDMVNKMLSFTERLTKLFKPINAYHNLYEILSERDDLTPLTEGQMMQLYYQGGVVHLADEWRQIKEFESSEQLLEHQSSLHEIQFRIFEKLRRTNSASGLQSCCCLGANTSEAPDSVLTCIMCDSQYHVQCCEWSPFLQNLPQGCYLCVRCLRGKRPVIADVSAALNEIPSNFLETNLVHNLIQKSRLITQSLMYGANKRQLGDPEGEELCKKALFDWLSCEILNLNGLPIAVELISEFYAAHLKKNASATFELQQRPVRAKPITLLFDSKTVSKRKRPHNTHKECSKKARKRHCPMSPNEYVEEEGEAKKSCQAQKCYKPYEGHGARWILCEAGCKNWYHFVCADLTLAGLIVMQSNYVLIH</sequence>
<dbReference type="PROSITE" id="PS51184">
    <property type="entry name" value="JMJC"/>
    <property type="match status" value="1"/>
</dbReference>
<dbReference type="InParanoid" id="E3M7K0"/>
<evidence type="ECO:0000256" key="4">
    <source>
        <dbReference type="ARBA" id="ARBA00012902"/>
    </source>
</evidence>
<dbReference type="GO" id="GO:0000785">
    <property type="term" value="C:chromatin"/>
    <property type="evidence" value="ECO:0007669"/>
    <property type="project" value="TreeGrafter"/>
</dbReference>
<dbReference type="SMART" id="SM00558">
    <property type="entry name" value="JmjC"/>
    <property type="match status" value="1"/>
</dbReference>
<dbReference type="Pfam" id="PF02928">
    <property type="entry name" value="zf-C5HC2"/>
    <property type="match status" value="1"/>
</dbReference>
<dbReference type="InterPro" id="IPR019787">
    <property type="entry name" value="Znf_PHD-finger"/>
</dbReference>
<feature type="domain" description="JmjN" evidence="20">
    <location>
        <begin position="58"/>
        <end position="99"/>
    </location>
</feature>
<accession>E3M7K0</accession>
<evidence type="ECO:0000256" key="16">
    <source>
        <dbReference type="SAM" id="Coils"/>
    </source>
</evidence>
<dbReference type="InterPro" id="IPR011011">
    <property type="entry name" value="Znf_FYVE_PHD"/>
</dbReference>
<evidence type="ECO:0000256" key="7">
    <source>
        <dbReference type="ARBA" id="ARBA00022771"/>
    </source>
</evidence>
<evidence type="ECO:0000259" key="19">
    <source>
        <dbReference type="PROSITE" id="PS51011"/>
    </source>
</evidence>
<feature type="domain" description="PHD-type" evidence="18">
    <location>
        <begin position="304"/>
        <end position="356"/>
    </location>
</feature>
<dbReference type="InterPro" id="IPR013083">
    <property type="entry name" value="Znf_RING/FYVE/PHD"/>
</dbReference>
<dbReference type="InterPro" id="IPR036431">
    <property type="entry name" value="ARID_dom_sf"/>
</dbReference>
<evidence type="ECO:0000256" key="6">
    <source>
        <dbReference type="ARBA" id="ARBA00022737"/>
    </source>
</evidence>
<dbReference type="FunFam" id="2.60.120.650:FF:000036">
    <property type="entry name" value="Lysine-specific demethylase rbr-2"/>
    <property type="match status" value="1"/>
</dbReference>
<evidence type="ECO:0000256" key="10">
    <source>
        <dbReference type="ARBA" id="ARBA00022964"/>
    </source>
</evidence>
<keyword evidence="5" id="KW-0479">Metal-binding</keyword>
<evidence type="ECO:0000259" key="21">
    <source>
        <dbReference type="PROSITE" id="PS51184"/>
    </source>
</evidence>
<feature type="compositionally biased region" description="Basic and acidic residues" evidence="17">
    <location>
        <begin position="232"/>
        <end position="245"/>
    </location>
</feature>
<keyword evidence="10" id="KW-0223">Dioxygenase</keyword>
<dbReference type="InterPro" id="IPR004198">
    <property type="entry name" value="Znf_C5HC2"/>
</dbReference>
<dbReference type="Gene3D" id="2.60.120.650">
    <property type="entry name" value="Cupin"/>
    <property type="match status" value="2"/>
</dbReference>
<feature type="compositionally biased region" description="Basic and acidic residues" evidence="17">
    <location>
        <begin position="203"/>
        <end position="212"/>
    </location>
</feature>
<dbReference type="CDD" id="cd16100">
    <property type="entry name" value="ARID"/>
    <property type="match status" value="1"/>
</dbReference>
<dbReference type="OMA" id="TMMNPGR"/>
<dbReference type="SMART" id="SM00545">
    <property type="entry name" value="JmjN"/>
    <property type="match status" value="1"/>
</dbReference>
<dbReference type="Pfam" id="PF02373">
    <property type="entry name" value="JmjC"/>
    <property type="match status" value="1"/>
</dbReference>
<dbReference type="PROSITE" id="PS51183">
    <property type="entry name" value="JMJN"/>
    <property type="match status" value="1"/>
</dbReference>
<dbReference type="InterPro" id="IPR048615">
    <property type="entry name" value="KDM5_C-hel"/>
</dbReference>
<dbReference type="SUPFAM" id="SSF46774">
    <property type="entry name" value="ARID-like"/>
    <property type="match status" value="1"/>
</dbReference>
<comment type="subcellular location">
    <subcellularLocation>
        <location evidence="2">Nucleus</location>
    </subcellularLocation>
</comment>
<dbReference type="GO" id="GO:0005634">
    <property type="term" value="C:nucleus"/>
    <property type="evidence" value="ECO:0007669"/>
    <property type="project" value="UniProtKB-SubCell"/>
</dbReference>
<proteinExistence type="inferred from homology"/>
<keyword evidence="23" id="KW-1185">Reference proteome</keyword>
<dbReference type="FunCoup" id="E3M7K0">
    <property type="interactions" value="3311"/>
</dbReference>
<feature type="domain" description="ARID" evidence="19">
    <location>
        <begin position="103"/>
        <end position="205"/>
    </location>
</feature>
<name>E3M7K0_CAERE</name>
<dbReference type="InterPro" id="IPR019786">
    <property type="entry name" value="Zinc_finger_PHD-type_CS"/>
</dbReference>
<feature type="compositionally biased region" description="Basic residues" evidence="17">
    <location>
        <begin position="258"/>
        <end position="269"/>
    </location>
</feature>
<dbReference type="SUPFAM" id="SSF51197">
    <property type="entry name" value="Clavaminate synthase-like"/>
    <property type="match status" value="1"/>
</dbReference>
<evidence type="ECO:0000256" key="14">
    <source>
        <dbReference type="ARBA" id="ARBA00048734"/>
    </source>
</evidence>
<dbReference type="OrthoDB" id="1678912at2759"/>
<dbReference type="InterPro" id="IPR001965">
    <property type="entry name" value="Znf_PHD"/>
</dbReference>
<protein>
    <recommendedName>
        <fullName evidence="4">[histone H3]-trimethyl-L-lysine(4) demethylase</fullName>
        <ecNumber evidence="4">1.14.11.67</ecNumber>
    </recommendedName>
</protein>
<comment type="similarity">
    <text evidence="3">Belongs to the JARID1 histone demethylase family.</text>
</comment>
<dbReference type="PROSITE" id="PS51011">
    <property type="entry name" value="ARID"/>
    <property type="match status" value="1"/>
</dbReference>
<evidence type="ECO:0000256" key="5">
    <source>
        <dbReference type="ARBA" id="ARBA00022723"/>
    </source>
</evidence>
<dbReference type="eggNOG" id="KOG1246">
    <property type="taxonomic scope" value="Eukaryota"/>
</dbReference>
<gene>
    <name evidence="22" type="primary">Cre-rbr-2</name>
    <name evidence="22" type="ORF">CRE_12541</name>
</gene>
<feature type="region of interest" description="Disordered" evidence="17">
    <location>
        <begin position="1"/>
        <end position="37"/>
    </location>
</feature>
<keyword evidence="9" id="KW-0156">Chromatin regulator</keyword>
<dbReference type="PROSITE" id="PS50016">
    <property type="entry name" value="ZF_PHD_2"/>
    <property type="match status" value="1"/>
</dbReference>
<keyword evidence="8" id="KW-0862">Zinc</keyword>
<keyword evidence="16" id="KW-0175">Coiled coil</keyword>
<dbReference type="InterPro" id="IPR003347">
    <property type="entry name" value="JmjC_dom"/>
</dbReference>
<evidence type="ECO:0000256" key="17">
    <source>
        <dbReference type="SAM" id="MobiDB-lite"/>
    </source>
</evidence>
<dbReference type="HOGENOM" id="CLU_000991_2_2_1"/>
<feature type="compositionally biased region" description="Polar residues" evidence="17">
    <location>
        <begin position="270"/>
        <end position="282"/>
    </location>
</feature>
<dbReference type="InterPro" id="IPR013637">
    <property type="entry name" value="Lys_sp_deMease-like_dom"/>
</dbReference>
<dbReference type="GO" id="GO:0008270">
    <property type="term" value="F:zinc ion binding"/>
    <property type="evidence" value="ECO:0007669"/>
    <property type="project" value="UniProtKB-KW"/>
</dbReference>
<evidence type="ECO:0000256" key="15">
    <source>
        <dbReference type="PROSITE-ProRule" id="PRU00146"/>
    </source>
</evidence>
<keyword evidence="6" id="KW-0677">Repeat</keyword>
<dbReference type="InterPro" id="IPR001606">
    <property type="entry name" value="ARID_dom"/>
</dbReference>
<dbReference type="Gene3D" id="3.30.40.10">
    <property type="entry name" value="Zinc/RING finger domain, C3HC4 (zinc finger)"/>
    <property type="match status" value="2"/>
</dbReference>
<dbReference type="SUPFAM" id="SSF57903">
    <property type="entry name" value="FYVE/PHD zinc finger"/>
    <property type="match status" value="2"/>
</dbReference>
<dbReference type="SMART" id="SM01014">
    <property type="entry name" value="ARID"/>
    <property type="match status" value="1"/>
</dbReference>
<evidence type="ECO:0000259" key="20">
    <source>
        <dbReference type="PROSITE" id="PS51183"/>
    </source>
</evidence>
<comment type="cofactor">
    <cofactor evidence="1">
        <name>Fe(2+)</name>
        <dbReference type="ChEBI" id="CHEBI:29033"/>
    </cofactor>
</comment>
<feature type="domain" description="JmjC" evidence="21">
    <location>
        <begin position="453"/>
        <end position="619"/>
    </location>
</feature>
<dbReference type="Proteomes" id="UP000008281">
    <property type="component" value="Unassembled WGS sequence"/>
</dbReference>
<evidence type="ECO:0000259" key="18">
    <source>
        <dbReference type="PROSITE" id="PS50016"/>
    </source>
</evidence>
<keyword evidence="13" id="KW-0539">Nucleus</keyword>
<evidence type="ECO:0000313" key="23">
    <source>
        <dbReference type="Proteomes" id="UP000008281"/>
    </source>
</evidence>
<dbReference type="Pfam" id="PF21323">
    <property type="entry name" value="KDM5_C-hel"/>
    <property type="match status" value="1"/>
</dbReference>
<dbReference type="GO" id="GO:0003677">
    <property type="term" value="F:DNA binding"/>
    <property type="evidence" value="ECO:0007669"/>
    <property type="project" value="InterPro"/>
</dbReference>
<evidence type="ECO:0000256" key="13">
    <source>
        <dbReference type="ARBA" id="ARBA00023242"/>
    </source>
</evidence>
<dbReference type="GO" id="GO:0034647">
    <property type="term" value="F:histone H3K4me/H3K4me2/H3K4me3 demethylase activity"/>
    <property type="evidence" value="ECO:0007669"/>
    <property type="project" value="UniProtKB-EC"/>
</dbReference>
<reference evidence="22" key="1">
    <citation type="submission" date="2007-07" db="EMBL/GenBank/DDBJ databases">
        <title>PCAP assembly of the Caenorhabditis remanei genome.</title>
        <authorList>
            <consortium name="The Caenorhabditis remanei Sequencing Consortium"/>
            <person name="Wilson R.K."/>
        </authorList>
    </citation>
    <scope>NUCLEOTIDE SEQUENCE [LARGE SCALE GENOMIC DNA]</scope>
    <source>
        <strain evidence="22">PB4641</strain>
    </source>
</reference>
<dbReference type="PROSITE" id="PS01359">
    <property type="entry name" value="ZF_PHD_1"/>
    <property type="match status" value="1"/>
</dbReference>
<dbReference type="Pfam" id="PF00628">
    <property type="entry name" value="PHD"/>
    <property type="match status" value="1"/>
</dbReference>
<keyword evidence="12" id="KW-0408">Iron</keyword>
<dbReference type="PANTHER" id="PTHR10694">
    <property type="entry name" value="LYSINE-SPECIFIC DEMETHYLASE"/>
    <property type="match status" value="1"/>
</dbReference>
<evidence type="ECO:0000256" key="2">
    <source>
        <dbReference type="ARBA" id="ARBA00004123"/>
    </source>
</evidence>
<dbReference type="Pfam" id="PF01388">
    <property type="entry name" value="ARID"/>
    <property type="match status" value="1"/>
</dbReference>
<organism evidence="23">
    <name type="scientific">Caenorhabditis remanei</name>
    <name type="common">Caenorhabditis vulgaris</name>
    <dbReference type="NCBI Taxonomy" id="31234"/>
    <lineage>
        <taxon>Eukaryota</taxon>
        <taxon>Metazoa</taxon>
        <taxon>Ecdysozoa</taxon>
        <taxon>Nematoda</taxon>
        <taxon>Chromadorea</taxon>
        <taxon>Rhabditida</taxon>
        <taxon>Rhabditina</taxon>
        <taxon>Rhabditomorpha</taxon>
        <taxon>Rhabditoidea</taxon>
        <taxon>Rhabditidae</taxon>
        <taxon>Peloderinae</taxon>
        <taxon>Caenorhabditis</taxon>
    </lineage>
</organism>
<evidence type="ECO:0000256" key="3">
    <source>
        <dbReference type="ARBA" id="ARBA00006801"/>
    </source>
</evidence>
<evidence type="ECO:0000256" key="11">
    <source>
        <dbReference type="ARBA" id="ARBA00023002"/>
    </source>
</evidence>
<dbReference type="EMBL" id="DS268427">
    <property type="protein sequence ID" value="EFO93880.1"/>
    <property type="molecule type" value="Genomic_DNA"/>
</dbReference>